<accession>E0XXA3</accession>
<evidence type="ECO:0000313" key="1">
    <source>
        <dbReference type="EMBL" id="ADI19044.1"/>
    </source>
</evidence>
<sequence>MKIESLWTETPSGKNSLGLLGHMRTIEKYGSLLLPHQNLITGGTLEIVQS</sequence>
<organism evidence="1">
    <name type="scientific">uncultured delta proteobacterium HF0070_07E19</name>
    <dbReference type="NCBI Taxonomy" id="710823"/>
    <lineage>
        <taxon>Bacteria</taxon>
        <taxon>Deltaproteobacteria</taxon>
        <taxon>environmental samples</taxon>
    </lineage>
</organism>
<name>E0XXA3_9DELT</name>
<dbReference type="AlphaFoldDB" id="E0XXA3"/>
<dbReference type="EMBL" id="GU474908">
    <property type="protein sequence ID" value="ADI19044.1"/>
    <property type="molecule type" value="Genomic_DNA"/>
</dbReference>
<reference evidence="1" key="1">
    <citation type="journal article" date="2011" name="Environ. Microbiol.">
        <title>Time-series analyses of Monterey Bay coastal microbial picoplankton using a 'genome proxy' microarray.</title>
        <authorList>
            <person name="Rich V.I."/>
            <person name="Pham V.D."/>
            <person name="Eppley J."/>
            <person name="Shi Y."/>
            <person name="DeLong E.F."/>
        </authorList>
    </citation>
    <scope>NUCLEOTIDE SEQUENCE</scope>
</reference>
<protein>
    <submittedName>
        <fullName evidence="1">Uncharacterized protein</fullName>
    </submittedName>
</protein>
<proteinExistence type="predicted"/>